<dbReference type="HAMAP" id="MF_01139">
    <property type="entry name" value="ISPT"/>
    <property type="match status" value="1"/>
</dbReference>
<comment type="cofactor">
    <cofactor evidence="2">
        <name>Mg(2+)</name>
        <dbReference type="ChEBI" id="CHEBI:18420"/>
    </cofactor>
    <text evidence="2">Binds 2 magnesium ions per subunit.</text>
</comment>
<feature type="binding site" evidence="2">
    <location>
        <begin position="13"/>
        <end position="16"/>
    </location>
    <ligand>
        <name>substrate</name>
    </ligand>
</feature>
<reference evidence="3 4" key="1">
    <citation type="submission" date="2019-07" db="EMBL/GenBank/DDBJ databases">
        <title>SAR11 Genome Evolution.</title>
        <authorList>
            <person name="Giovannoni S."/>
        </authorList>
    </citation>
    <scope>NUCLEOTIDE SEQUENCE [LARGE SCALE GENOMIC DNA]</scope>
    <source>
        <strain evidence="3 4">HTCC9565</strain>
    </source>
</reference>
<comment type="subunit">
    <text evidence="2">Homodimer.</text>
</comment>
<feature type="binding site" evidence="2">
    <location>
        <position position="12"/>
    </location>
    <ligand>
        <name>Mg(2+)</name>
        <dbReference type="ChEBI" id="CHEBI:18420"/>
    </ligand>
</feature>
<accession>A0ABX1T1X4</accession>
<dbReference type="InterPro" id="IPR001441">
    <property type="entry name" value="UPP_synth-like"/>
</dbReference>
<dbReference type="Proteomes" id="UP001166004">
    <property type="component" value="Unassembled WGS sequence"/>
</dbReference>
<proteinExistence type="inferred from homology"/>
<dbReference type="NCBIfam" id="TIGR00055">
    <property type="entry name" value="uppS"/>
    <property type="match status" value="1"/>
</dbReference>
<feature type="active site" evidence="2">
    <location>
        <position position="12"/>
    </location>
</feature>
<feature type="binding site" evidence="2">
    <location>
        <position position="173"/>
    </location>
    <ligand>
        <name>substrate</name>
    </ligand>
</feature>
<keyword evidence="2" id="KW-0479">Metal-binding</keyword>
<comment type="caution">
    <text evidence="3">The sequence shown here is derived from an EMBL/GenBank/DDBJ whole genome shotgun (WGS) entry which is preliminary data.</text>
</comment>
<dbReference type="PROSITE" id="PS01066">
    <property type="entry name" value="UPP_SYNTHASE"/>
    <property type="match status" value="1"/>
</dbReference>
<feature type="binding site" evidence="2">
    <location>
        <position position="63"/>
    </location>
    <ligand>
        <name>substrate</name>
    </ligand>
</feature>
<dbReference type="EMBL" id="LANA01000002">
    <property type="protein sequence ID" value="NMN68095.1"/>
    <property type="molecule type" value="Genomic_DNA"/>
</dbReference>
<keyword evidence="2" id="KW-0460">Magnesium</keyword>
<dbReference type="PANTHER" id="PTHR10291:SF0">
    <property type="entry name" value="DEHYDRODOLICHYL DIPHOSPHATE SYNTHASE 2"/>
    <property type="match status" value="1"/>
</dbReference>
<gene>
    <name evidence="3" type="ORF">VP91_00012570</name>
</gene>
<evidence type="ECO:0000256" key="1">
    <source>
        <dbReference type="ARBA" id="ARBA00022679"/>
    </source>
</evidence>
<feature type="binding site" evidence="2">
    <location>
        <begin position="57"/>
        <end position="59"/>
    </location>
    <ligand>
        <name>substrate</name>
    </ligand>
</feature>
<feature type="binding site" evidence="2">
    <location>
        <begin position="179"/>
        <end position="181"/>
    </location>
    <ligand>
        <name>substrate</name>
    </ligand>
</feature>
<dbReference type="Pfam" id="PF01255">
    <property type="entry name" value="Prenyltransf"/>
    <property type="match status" value="1"/>
</dbReference>
<feature type="active site" description="Proton acceptor" evidence="2">
    <location>
        <position position="60"/>
    </location>
</feature>
<dbReference type="Gene3D" id="3.40.1180.10">
    <property type="entry name" value="Decaprenyl diphosphate synthase-like"/>
    <property type="match status" value="1"/>
</dbReference>
<dbReference type="EC" id="2.5.1.-" evidence="2"/>
<name>A0ABX1T1X4_PELUQ</name>
<protein>
    <recommendedName>
        <fullName evidence="2">Isoprenyl transferase</fullName>
        <ecNumber evidence="2">2.5.1.-</ecNumber>
    </recommendedName>
</protein>
<dbReference type="InterPro" id="IPR036424">
    <property type="entry name" value="UPP_synth-like_sf"/>
</dbReference>
<feature type="binding site" evidence="2">
    <location>
        <position position="192"/>
    </location>
    <ligand>
        <name>Mg(2+)</name>
        <dbReference type="ChEBI" id="CHEBI:18420"/>
    </ligand>
</feature>
<dbReference type="SUPFAM" id="SSF64005">
    <property type="entry name" value="Undecaprenyl diphosphate synthase"/>
    <property type="match status" value="1"/>
</dbReference>
<sequence>MNPVKHLAIIMDGNGRWGLKHKKTRNAGHKAGLNAVEDIIRETLKQKINYLTLYTFSTDNWKRPKKEISFLFNLLENFLLKKIESLIKNQIKLIIIGDKKKFSMKMQKLLMESEKKTAFKKKLQINLALNYGSKEEILNALKVIKKDKLKLTEKNLKKNLYTKNIPDPDILIRTGGTKRLSNFLLWQLAYTEIFFEKKLWPDFNSKDLKIILNKFKILKRNFGSI</sequence>
<dbReference type="PANTHER" id="PTHR10291">
    <property type="entry name" value="DEHYDRODOLICHYL DIPHOSPHATE SYNTHASE FAMILY MEMBER"/>
    <property type="match status" value="1"/>
</dbReference>
<feature type="binding site" evidence="2">
    <location>
        <position position="29"/>
    </location>
    <ligand>
        <name>substrate</name>
    </ligand>
</feature>
<evidence type="ECO:0000313" key="4">
    <source>
        <dbReference type="Proteomes" id="UP001166004"/>
    </source>
</evidence>
<feature type="binding site" evidence="2">
    <location>
        <position position="25"/>
    </location>
    <ligand>
        <name>substrate</name>
    </ligand>
</feature>
<keyword evidence="1 2" id="KW-0808">Transferase</keyword>
<dbReference type="InterPro" id="IPR018520">
    <property type="entry name" value="UPP_synth-like_CS"/>
</dbReference>
<comment type="function">
    <text evidence="2">Catalyzes the condensation of isopentenyl diphosphate (IPP) with allylic pyrophosphates generating different type of terpenoids.</text>
</comment>
<organism evidence="3 4">
    <name type="scientific">Pelagibacter ubique</name>
    <dbReference type="NCBI Taxonomy" id="198252"/>
    <lineage>
        <taxon>Bacteria</taxon>
        <taxon>Pseudomonadati</taxon>
        <taxon>Pseudomonadota</taxon>
        <taxon>Alphaproteobacteria</taxon>
        <taxon>Candidatus Pelagibacterales</taxon>
        <taxon>Candidatus Pelagibacteraceae</taxon>
        <taxon>Candidatus Pelagibacter</taxon>
    </lineage>
</organism>
<feature type="binding site" evidence="2">
    <location>
        <position position="17"/>
    </location>
    <ligand>
        <name>substrate</name>
    </ligand>
</feature>
<feature type="binding site" evidence="2">
    <location>
        <position position="61"/>
    </location>
    <ligand>
        <name>substrate</name>
    </ligand>
</feature>
<evidence type="ECO:0000313" key="3">
    <source>
        <dbReference type="EMBL" id="NMN68095.1"/>
    </source>
</evidence>
<evidence type="ECO:0000256" key="2">
    <source>
        <dbReference type="HAMAP-Rule" id="MF_01139"/>
    </source>
</evidence>
<dbReference type="CDD" id="cd00475">
    <property type="entry name" value="Cis_IPPS"/>
    <property type="match status" value="1"/>
</dbReference>
<comment type="similarity">
    <text evidence="2">Belongs to the UPP synthase family.</text>
</comment>
<keyword evidence="4" id="KW-1185">Reference proteome</keyword>
<dbReference type="RefSeq" id="WP_169036590.1">
    <property type="nucleotide sequence ID" value="NZ_LANA01000002.1"/>
</dbReference>